<dbReference type="InterPro" id="IPR020846">
    <property type="entry name" value="MFS_dom"/>
</dbReference>
<keyword evidence="4 6" id="KW-1133">Transmembrane helix</keyword>
<feature type="transmembrane region" description="Helical" evidence="6">
    <location>
        <begin position="250"/>
        <end position="273"/>
    </location>
</feature>
<feature type="transmembrane region" description="Helical" evidence="6">
    <location>
        <begin position="98"/>
        <end position="117"/>
    </location>
</feature>
<evidence type="ECO:0000256" key="2">
    <source>
        <dbReference type="ARBA" id="ARBA00022448"/>
    </source>
</evidence>
<dbReference type="Proteomes" id="UP001215216">
    <property type="component" value="Chromosome"/>
</dbReference>
<dbReference type="PANTHER" id="PTHR43385">
    <property type="entry name" value="RIBOFLAVIN TRANSPORTER RIBJ"/>
    <property type="match status" value="1"/>
</dbReference>
<feature type="transmembrane region" description="Helical" evidence="6">
    <location>
        <begin position="154"/>
        <end position="176"/>
    </location>
</feature>
<feature type="transmembrane region" description="Helical" evidence="6">
    <location>
        <begin position="123"/>
        <end position="142"/>
    </location>
</feature>
<keyword evidence="5 6" id="KW-0472">Membrane</keyword>
<gene>
    <name evidence="8" type="ORF">P7079_06010</name>
</gene>
<sequence length="434" mass="45867">MIASSQLYLAAETRVYAVLVLNSTTFRGEAAVVAGILAMAVPGILLFSLPGLFIPYWKDALGATNAQLGWVTTVAVLSSGIFTYVAGVMRGWWGTRMMYVISLLMQVTALSLLLIFPHSLTAVYVWAAIGGISTTFAYSPSLSAVQEWFPLRGGLVTGMINVSFAGWAALASPIIAGALARIGFQATLSVLVGATIAFSIVAILLSTPKQVEFARLEELAAFSRSKNRVELSQSLTVSQAVRSASFWQMWVIWFAAGAATISMLPFSATYATYLNEHGVPVNTAAVITAFAIGNALIRIVIAAIIDRVCPVIIAACAFFGVGAGYLALTIVEAPTVLVVVALVAGIGLGTMFTTAPALLTPIFGIRYFGQIFGLVFAAYGIFGALAGPMVSSYLQESIGFHYAFVYLSALGFLAFAAVLAQGYSRHRIVTSTPE</sequence>
<feature type="transmembrane region" description="Helical" evidence="6">
    <location>
        <begin position="68"/>
        <end position="86"/>
    </location>
</feature>
<evidence type="ECO:0000256" key="4">
    <source>
        <dbReference type="ARBA" id="ARBA00022989"/>
    </source>
</evidence>
<accession>A0ABY8FZF5</accession>
<feature type="transmembrane region" description="Helical" evidence="6">
    <location>
        <begin position="308"/>
        <end position="330"/>
    </location>
</feature>
<dbReference type="PROSITE" id="PS50850">
    <property type="entry name" value="MFS"/>
    <property type="match status" value="1"/>
</dbReference>
<dbReference type="EMBL" id="CP121208">
    <property type="protein sequence ID" value="WFM82950.1"/>
    <property type="molecule type" value="Genomic_DNA"/>
</dbReference>
<evidence type="ECO:0000259" key="7">
    <source>
        <dbReference type="PROSITE" id="PS50850"/>
    </source>
</evidence>
<feature type="domain" description="Major facilitator superfamily (MFS) profile" evidence="7">
    <location>
        <begin position="245"/>
        <end position="434"/>
    </location>
</feature>
<feature type="transmembrane region" description="Helical" evidence="6">
    <location>
        <begin position="182"/>
        <end position="205"/>
    </location>
</feature>
<dbReference type="RefSeq" id="WP_278012376.1">
    <property type="nucleotide sequence ID" value="NZ_CP121208.1"/>
</dbReference>
<organism evidence="8 9">
    <name type="scientific">Arcanobacterium canis</name>
    <dbReference type="NCBI Taxonomy" id="999183"/>
    <lineage>
        <taxon>Bacteria</taxon>
        <taxon>Bacillati</taxon>
        <taxon>Actinomycetota</taxon>
        <taxon>Actinomycetes</taxon>
        <taxon>Actinomycetales</taxon>
        <taxon>Actinomycetaceae</taxon>
        <taxon>Arcanobacterium</taxon>
    </lineage>
</organism>
<dbReference type="PANTHER" id="PTHR43385:SF1">
    <property type="entry name" value="RIBOFLAVIN TRANSPORTER RIBJ"/>
    <property type="match status" value="1"/>
</dbReference>
<protein>
    <submittedName>
        <fullName evidence="8">MFS transporter</fullName>
    </submittedName>
</protein>
<dbReference type="InterPro" id="IPR052983">
    <property type="entry name" value="MFS_Riboflavin_Transporter"/>
</dbReference>
<feature type="transmembrane region" description="Helical" evidence="6">
    <location>
        <begin position="400"/>
        <end position="420"/>
    </location>
</feature>
<feature type="transmembrane region" description="Helical" evidence="6">
    <location>
        <begin position="279"/>
        <end position="301"/>
    </location>
</feature>
<evidence type="ECO:0000256" key="3">
    <source>
        <dbReference type="ARBA" id="ARBA00022692"/>
    </source>
</evidence>
<proteinExistence type="predicted"/>
<feature type="transmembrane region" description="Helical" evidence="6">
    <location>
        <begin position="31"/>
        <end position="56"/>
    </location>
</feature>
<dbReference type="InterPro" id="IPR011701">
    <property type="entry name" value="MFS"/>
</dbReference>
<keyword evidence="2" id="KW-0813">Transport</keyword>
<name>A0ABY8FZF5_9ACTO</name>
<evidence type="ECO:0000256" key="6">
    <source>
        <dbReference type="SAM" id="Phobius"/>
    </source>
</evidence>
<dbReference type="SUPFAM" id="SSF103473">
    <property type="entry name" value="MFS general substrate transporter"/>
    <property type="match status" value="1"/>
</dbReference>
<dbReference type="Gene3D" id="1.20.1250.20">
    <property type="entry name" value="MFS general substrate transporter like domains"/>
    <property type="match status" value="2"/>
</dbReference>
<evidence type="ECO:0000313" key="9">
    <source>
        <dbReference type="Proteomes" id="UP001215216"/>
    </source>
</evidence>
<dbReference type="Pfam" id="PF07690">
    <property type="entry name" value="MFS_1"/>
    <property type="match status" value="1"/>
</dbReference>
<keyword evidence="9" id="KW-1185">Reference proteome</keyword>
<evidence type="ECO:0000256" key="1">
    <source>
        <dbReference type="ARBA" id="ARBA00004651"/>
    </source>
</evidence>
<evidence type="ECO:0000313" key="8">
    <source>
        <dbReference type="EMBL" id="WFM82950.1"/>
    </source>
</evidence>
<feature type="transmembrane region" description="Helical" evidence="6">
    <location>
        <begin position="336"/>
        <end position="359"/>
    </location>
</feature>
<evidence type="ECO:0000256" key="5">
    <source>
        <dbReference type="ARBA" id="ARBA00023136"/>
    </source>
</evidence>
<keyword evidence="3 6" id="KW-0812">Transmembrane</keyword>
<feature type="transmembrane region" description="Helical" evidence="6">
    <location>
        <begin position="371"/>
        <end position="394"/>
    </location>
</feature>
<reference evidence="8 9" key="1">
    <citation type="submission" date="2023-03" db="EMBL/GenBank/DDBJ databases">
        <title>Complete genome of Arcanobacterium canis strain DSM 25104 isolated in 2010 from a canine otitis externa in Germany.</title>
        <authorList>
            <person name="Borowiak M."/>
            <person name="Kreitlow A."/>
            <person name="Malorny B."/>
            <person name="Laemmler C."/>
            <person name="Prenger-Berninghoff E."/>
            <person name="Ploetz M."/>
            <person name="Abdulmawjood A."/>
        </authorList>
    </citation>
    <scope>NUCLEOTIDE SEQUENCE [LARGE SCALE GENOMIC DNA]</scope>
    <source>
        <strain evidence="8 9">DSM 25104</strain>
    </source>
</reference>
<dbReference type="InterPro" id="IPR036259">
    <property type="entry name" value="MFS_trans_sf"/>
</dbReference>
<comment type="subcellular location">
    <subcellularLocation>
        <location evidence="1">Cell membrane</location>
        <topology evidence="1">Multi-pass membrane protein</topology>
    </subcellularLocation>
</comment>